<dbReference type="Proteomes" id="UP000006860">
    <property type="component" value="Chromosome"/>
</dbReference>
<feature type="compositionally biased region" description="Low complexity" evidence="1">
    <location>
        <begin position="11"/>
        <end position="21"/>
    </location>
</feature>
<dbReference type="Pfam" id="PF07963">
    <property type="entry name" value="N_methyl"/>
    <property type="match status" value="1"/>
</dbReference>
<evidence type="ECO:0008006" key="5">
    <source>
        <dbReference type="Google" id="ProtNLM"/>
    </source>
</evidence>
<evidence type="ECO:0000313" key="3">
    <source>
        <dbReference type="EMBL" id="ADY60153.1"/>
    </source>
</evidence>
<keyword evidence="2" id="KW-1133">Transmembrane helix</keyword>
<accession>F0SQ03</accession>
<evidence type="ECO:0000256" key="2">
    <source>
        <dbReference type="SAM" id="Phobius"/>
    </source>
</evidence>
<name>F0SQ03_RUBBR</name>
<dbReference type="InterPro" id="IPR012902">
    <property type="entry name" value="N_methyl_site"/>
</dbReference>
<sequence>MRIRQNNTTRSAAAAHHSSSAPGRLSRSGDLTPDCFSRSGGFTPDRFNRSGGFTLTEMLVAVGLLLIIMTIFAQIFQLAVTAMTRQKGMANNDSQARTAFSVIDADLKRMSFRSMRDGGGIVPLVPNLLYDGNLTAPEQQGYFYYSENDPDNDTDDVLQFTVDASLTGQYPGARRYAGQSELPFYGRGLLLDSDPSRRDQPDWDDGTQGDNVSVSRWAEVAYFLRHGTLYRRVVLIRDTDDGTPQNMQPFDDGDMKNLAQPGYVSSGGEPIDMMRTYSRNFYTDFDFSAHYAVSPYDDDLTAPSGDFVANFHGSLSNEVTNNWPLGIPHYRFGFRPGNVATSGLPREFVTDGTDSAFIGRYTHEETSASNFQYPHTMSGGVFNRDDFDISQLQLTGKLDRFNGGSRRGADVLLYNVHSFDVEVWDWSANSGLGGFVDIDPTEAMDFGTRNTSNDPHAHEDTGWGFTTFGPTNGTTRMNSNVFDTWHPDFVGAGVAGFTTNPLPPKAPLKVHPNDGTAPTYTAKTVANRWSSGDAFTDGMYVFPSGSENPNYSNFIVWQAEVVNGTPSSWTLGTEPTDWSSSPIVDSIDLTAGTTVDDPTDYAGDGNADPDVIWHAVDNRRPVKAIRLTIRFLDPNSDQMRQVTMINSFNENDVQAEFN</sequence>
<protein>
    <recommendedName>
        <fullName evidence="5">Prepilin-type N-terminal cleavage/methylation domain-containing protein</fullName>
    </recommendedName>
</protein>
<evidence type="ECO:0000313" key="4">
    <source>
        <dbReference type="Proteomes" id="UP000006860"/>
    </source>
</evidence>
<feature type="region of interest" description="Disordered" evidence="1">
    <location>
        <begin position="1"/>
        <end position="30"/>
    </location>
</feature>
<dbReference type="OrthoDB" id="231157at2"/>
<reference evidence="4" key="1">
    <citation type="submission" date="2011-02" db="EMBL/GenBank/DDBJ databases">
        <title>The complete genome of Planctomyces brasiliensis DSM 5305.</title>
        <authorList>
            <person name="Lucas S."/>
            <person name="Copeland A."/>
            <person name="Lapidus A."/>
            <person name="Bruce D."/>
            <person name="Goodwin L."/>
            <person name="Pitluck S."/>
            <person name="Kyrpides N."/>
            <person name="Mavromatis K."/>
            <person name="Pagani I."/>
            <person name="Ivanova N."/>
            <person name="Ovchinnikova G."/>
            <person name="Lu M."/>
            <person name="Detter J.C."/>
            <person name="Han C."/>
            <person name="Land M."/>
            <person name="Hauser L."/>
            <person name="Markowitz V."/>
            <person name="Cheng J.-F."/>
            <person name="Hugenholtz P."/>
            <person name="Woyke T."/>
            <person name="Wu D."/>
            <person name="Tindall B."/>
            <person name="Pomrenke H.G."/>
            <person name="Brambilla E."/>
            <person name="Klenk H.-P."/>
            <person name="Eisen J.A."/>
        </authorList>
    </citation>
    <scope>NUCLEOTIDE SEQUENCE [LARGE SCALE GENOMIC DNA]</scope>
    <source>
        <strain evidence="4">ATCC 49424 / DSM 5305 / JCM 21570 / NBRC 103401 / IFAM 1448</strain>
    </source>
</reference>
<dbReference type="eggNOG" id="COG4966">
    <property type="taxonomic scope" value="Bacteria"/>
</dbReference>
<dbReference type="EMBL" id="CP002546">
    <property type="protein sequence ID" value="ADY60153.1"/>
    <property type="molecule type" value="Genomic_DNA"/>
</dbReference>
<dbReference type="AlphaFoldDB" id="F0SQ03"/>
<feature type="compositionally biased region" description="Polar residues" evidence="1">
    <location>
        <begin position="1"/>
        <end position="10"/>
    </location>
</feature>
<keyword evidence="4" id="KW-1185">Reference proteome</keyword>
<keyword evidence="2" id="KW-0472">Membrane</keyword>
<feature type="transmembrane region" description="Helical" evidence="2">
    <location>
        <begin position="58"/>
        <end position="80"/>
    </location>
</feature>
<dbReference type="KEGG" id="pbs:Plabr_2553"/>
<gene>
    <name evidence="3" type="ordered locus">Plabr_2553</name>
</gene>
<dbReference type="HOGENOM" id="CLU_481328_0_0_0"/>
<keyword evidence="2" id="KW-0812">Transmembrane</keyword>
<dbReference type="STRING" id="756272.Plabr_2553"/>
<proteinExistence type="predicted"/>
<evidence type="ECO:0000256" key="1">
    <source>
        <dbReference type="SAM" id="MobiDB-lite"/>
    </source>
</evidence>
<dbReference type="RefSeq" id="WP_013628877.1">
    <property type="nucleotide sequence ID" value="NC_015174.1"/>
</dbReference>
<organism evidence="3 4">
    <name type="scientific">Rubinisphaera brasiliensis (strain ATCC 49424 / DSM 5305 / JCM 21570 / IAM 15109 / NBRC 103401 / IFAM 1448)</name>
    <name type="common">Planctomyces brasiliensis</name>
    <dbReference type="NCBI Taxonomy" id="756272"/>
    <lineage>
        <taxon>Bacteria</taxon>
        <taxon>Pseudomonadati</taxon>
        <taxon>Planctomycetota</taxon>
        <taxon>Planctomycetia</taxon>
        <taxon>Planctomycetales</taxon>
        <taxon>Planctomycetaceae</taxon>
        <taxon>Rubinisphaera</taxon>
    </lineage>
</organism>